<protein>
    <submittedName>
        <fullName evidence="5">FCD domain-containing protein</fullName>
    </submittedName>
</protein>
<organism evidence="5 6">
    <name type="scientific">Kaustia mangrovi</name>
    <dbReference type="NCBI Taxonomy" id="2593653"/>
    <lineage>
        <taxon>Bacteria</taxon>
        <taxon>Pseudomonadati</taxon>
        <taxon>Pseudomonadota</taxon>
        <taxon>Alphaproteobacteria</taxon>
        <taxon>Hyphomicrobiales</taxon>
        <taxon>Parvibaculaceae</taxon>
        <taxon>Kaustia</taxon>
    </lineage>
</organism>
<evidence type="ECO:0000256" key="1">
    <source>
        <dbReference type="ARBA" id="ARBA00023015"/>
    </source>
</evidence>
<evidence type="ECO:0000259" key="4">
    <source>
        <dbReference type="PROSITE" id="PS50949"/>
    </source>
</evidence>
<dbReference type="KEGG" id="kmn:HW532_16800"/>
<dbReference type="SUPFAM" id="SSF46785">
    <property type="entry name" value="Winged helix' DNA-binding domain"/>
    <property type="match status" value="1"/>
</dbReference>
<keyword evidence="6" id="KW-1185">Reference proteome</keyword>
<sequence>MIDQPRFHARNVETLTTSVQREIERMIMAGEVAAGDRLSESALADAMGVSRGPVREAMRALAQAGLVEIIANKGVVVRRIEMEEVLDLYDLRGVIFGLAVEGVACNGTAGQVAELKQNLADMISAYEAGDHGRYYELNVAFHAAIAEYSGNARARAIYESLVKEMHLFRRRGLSFVSNVEASLDEHRDIVEAIAAGDAEAAFRAGRAHVMNGKQRFLSTLQQSRAHKEVETGEPR</sequence>
<dbReference type="Proteomes" id="UP000593594">
    <property type="component" value="Chromosome"/>
</dbReference>
<keyword evidence="2" id="KW-0238">DNA-binding</keyword>
<feature type="domain" description="HTH gntR-type" evidence="4">
    <location>
        <begin position="13"/>
        <end position="80"/>
    </location>
</feature>
<dbReference type="PROSITE" id="PS50949">
    <property type="entry name" value="HTH_GNTR"/>
    <property type="match status" value="1"/>
</dbReference>
<evidence type="ECO:0000256" key="2">
    <source>
        <dbReference type="ARBA" id="ARBA00023125"/>
    </source>
</evidence>
<gene>
    <name evidence="5" type="ORF">HW532_16800</name>
</gene>
<dbReference type="EMBL" id="CP058214">
    <property type="protein sequence ID" value="QPC44207.1"/>
    <property type="molecule type" value="Genomic_DNA"/>
</dbReference>
<dbReference type="GO" id="GO:0003677">
    <property type="term" value="F:DNA binding"/>
    <property type="evidence" value="ECO:0007669"/>
    <property type="project" value="UniProtKB-KW"/>
</dbReference>
<dbReference type="PANTHER" id="PTHR43537:SF24">
    <property type="entry name" value="GLUCONATE OPERON TRANSCRIPTIONAL REPRESSOR"/>
    <property type="match status" value="1"/>
</dbReference>
<dbReference type="SUPFAM" id="SSF48008">
    <property type="entry name" value="GntR ligand-binding domain-like"/>
    <property type="match status" value="1"/>
</dbReference>
<reference evidence="5 6" key="1">
    <citation type="submission" date="2020-06" db="EMBL/GenBank/DDBJ databases">
        <title>Genome sequence of 2 isolates from Red Sea Mangroves.</title>
        <authorList>
            <person name="Sefrji F."/>
            <person name="Michoud G."/>
            <person name="Merlino G."/>
            <person name="Daffonchio D."/>
        </authorList>
    </citation>
    <scope>NUCLEOTIDE SEQUENCE [LARGE SCALE GENOMIC DNA]</scope>
    <source>
        <strain evidence="5 6">R1DC25</strain>
    </source>
</reference>
<name>A0A7S8C6C5_9HYPH</name>
<dbReference type="CDD" id="cd07377">
    <property type="entry name" value="WHTH_GntR"/>
    <property type="match status" value="1"/>
</dbReference>
<dbReference type="Gene3D" id="1.20.120.530">
    <property type="entry name" value="GntR ligand-binding domain-like"/>
    <property type="match status" value="1"/>
</dbReference>
<dbReference type="PRINTS" id="PR00035">
    <property type="entry name" value="HTHGNTR"/>
</dbReference>
<dbReference type="Pfam" id="PF07729">
    <property type="entry name" value="FCD"/>
    <property type="match status" value="1"/>
</dbReference>
<proteinExistence type="predicted"/>
<dbReference type="SMART" id="SM00345">
    <property type="entry name" value="HTH_GNTR"/>
    <property type="match status" value="1"/>
</dbReference>
<dbReference type="PANTHER" id="PTHR43537">
    <property type="entry name" value="TRANSCRIPTIONAL REGULATOR, GNTR FAMILY"/>
    <property type="match status" value="1"/>
</dbReference>
<dbReference type="InterPro" id="IPR011711">
    <property type="entry name" value="GntR_C"/>
</dbReference>
<dbReference type="SMART" id="SM00895">
    <property type="entry name" value="FCD"/>
    <property type="match status" value="1"/>
</dbReference>
<dbReference type="AlphaFoldDB" id="A0A7S8C6C5"/>
<dbReference type="Pfam" id="PF00392">
    <property type="entry name" value="GntR"/>
    <property type="match status" value="1"/>
</dbReference>
<dbReference type="RefSeq" id="WP_213161573.1">
    <property type="nucleotide sequence ID" value="NZ_CP058214.1"/>
</dbReference>
<keyword evidence="3" id="KW-0804">Transcription</keyword>
<dbReference type="InterPro" id="IPR036390">
    <property type="entry name" value="WH_DNA-bd_sf"/>
</dbReference>
<dbReference type="InterPro" id="IPR036388">
    <property type="entry name" value="WH-like_DNA-bd_sf"/>
</dbReference>
<evidence type="ECO:0000256" key="3">
    <source>
        <dbReference type="ARBA" id="ARBA00023163"/>
    </source>
</evidence>
<evidence type="ECO:0000313" key="6">
    <source>
        <dbReference type="Proteomes" id="UP000593594"/>
    </source>
</evidence>
<evidence type="ECO:0000313" key="5">
    <source>
        <dbReference type="EMBL" id="QPC44207.1"/>
    </source>
</evidence>
<accession>A0A7S8C6C5</accession>
<dbReference type="Gene3D" id="1.10.10.10">
    <property type="entry name" value="Winged helix-like DNA-binding domain superfamily/Winged helix DNA-binding domain"/>
    <property type="match status" value="1"/>
</dbReference>
<dbReference type="GO" id="GO:0003700">
    <property type="term" value="F:DNA-binding transcription factor activity"/>
    <property type="evidence" value="ECO:0007669"/>
    <property type="project" value="InterPro"/>
</dbReference>
<dbReference type="InterPro" id="IPR008920">
    <property type="entry name" value="TF_FadR/GntR_C"/>
</dbReference>
<dbReference type="InterPro" id="IPR000524">
    <property type="entry name" value="Tscrpt_reg_HTH_GntR"/>
</dbReference>
<keyword evidence="1" id="KW-0805">Transcription regulation</keyword>